<accession>Q0V374</accession>
<evidence type="ECO:0000313" key="2">
    <source>
        <dbReference type="Proteomes" id="UP000001055"/>
    </source>
</evidence>
<protein>
    <submittedName>
        <fullName evidence="1">Uncharacterized protein</fullName>
    </submittedName>
</protein>
<proteinExistence type="predicted"/>
<name>Q0V374_PHANO</name>
<dbReference type="KEGG" id="pno:SNOG_01540"/>
<dbReference type="RefSeq" id="XP_001792178.1">
    <property type="nucleotide sequence ID" value="XM_001792126.1"/>
</dbReference>
<dbReference type="Proteomes" id="UP000001055">
    <property type="component" value="Unassembled WGS sequence"/>
</dbReference>
<sequence length="59" mass="6756">MAHQPRRYDCRMLASKVYWNLRYCKPALVVVASLFSQAPFLTGKQPVVFGRTKAIARTL</sequence>
<organism evidence="1 2">
    <name type="scientific">Phaeosphaeria nodorum (strain SN15 / ATCC MYA-4574 / FGSC 10173)</name>
    <name type="common">Glume blotch fungus</name>
    <name type="synonym">Parastagonospora nodorum</name>
    <dbReference type="NCBI Taxonomy" id="321614"/>
    <lineage>
        <taxon>Eukaryota</taxon>
        <taxon>Fungi</taxon>
        <taxon>Dikarya</taxon>
        <taxon>Ascomycota</taxon>
        <taxon>Pezizomycotina</taxon>
        <taxon>Dothideomycetes</taxon>
        <taxon>Pleosporomycetidae</taxon>
        <taxon>Pleosporales</taxon>
        <taxon>Pleosporineae</taxon>
        <taxon>Phaeosphaeriaceae</taxon>
        <taxon>Parastagonospora</taxon>
    </lineage>
</organism>
<evidence type="ECO:0000313" key="1">
    <source>
        <dbReference type="EMBL" id="EAT91189.1"/>
    </source>
</evidence>
<dbReference type="AlphaFoldDB" id="Q0V374"/>
<dbReference type="GeneID" id="5969023"/>
<dbReference type="InParanoid" id="Q0V374"/>
<reference evidence="2" key="1">
    <citation type="journal article" date="2007" name="Plant Cell">
        <title>Dothideomycete-plant interactions illuminated by genome sequencing and EST analysis of the wheat pathogen Stagonospora nodorum.</title>
        <authorList>
            <person name="Hane J.K."/>
            <person name="Lowe R.G."/>
            <person name="Solomon P.S."/>
            <person name="Tan K.C."/>
            <person name="Schoch C.L."/>
            <person name="Spatafora J.W."/>
            <person name="Crous P.W."/>
            <person name="Kodira C."/>
            <person name="Birren B.W."/>
            <person name="Galagan J.E."/>
            <person name="Torriani S.F."/>
            <person name="McDonald B.A."/>
            <person name="Oliver R.P."/>
        </authorList>
    </citation>
    <scope>NUCLEOTIDE SEQUENCE [LARGE SCALE GENOMIC DNA]</scope>
    <source>
        <strain evidence="2">SN15 / ATCC MYA-4574 / FGSC 10173</strain>
    </source>
</reference>
<dbReference type="EMBL" id="CH445326">
    <property type="protein sequence ID" value="EAT91189.1"/>
    <property type="molecule type" value="Genomic_DNA"/>
</dbReference>
<gene>
    <name evidence="1" type="ORF">SNOG_01540</name>
</gene>